<dbReference type="CDD" id="cd09159">
    <property type="entry name" value="PLDc_ybhO_like_2"/>
    <property type="match status" value="1"/>
</dbReference>
<dbReference type="SMART" id="SM00155">
    <property type="entry name" value="PLDc"/>
    <property type="match status" value="2"/>
</dbReference>
<dbReference type="SUPFAM" id="SSF56024">
    <property type="entry name" value="Phospholipase D/nuclease"/>
    <property type="match status" value="2"/>
</dbReference>
<organism evidence="2 3">
    <name type="scientific">Granulicella aggregans</name>
    <dbReference type="NCBI Taxonomy" id="474949"/>
    <lineage>
        <taxon>Bacteria</taxon>
        <taxon>Pseudomonadati</taxon>
        <taxon>Acidobacteriota</taxon>
        <taxon>Terriglobia</taxon>
        <taxon>Terriglobales</taxon>
        <taxon>Acidobacteriaceae</taxon>
        <taxon>Granulicella</taxon>
    </lineage>
</organism>
<dbReference type="EMBL" id="JACHIP010000008">
    <property type="protein sequence ID" value="MBB5059972.1"/>
    <property type="molecule type" value="Genomic_DNA"/>
</dbReference>
<reference evidence="2 3" key="1">
    <citation type="submission" date="2020-08" db="EMBL/GenBank/DDBJ databases">
        <title>Genomic Encyclopedia of Type Strains, Phase IV (KMG-V): Genome sequencing to study the core and pangenomes of soil and plant-associated prokaryotes.</title>
        <authorList>
            <person name="Whitman W."/>
        </authorList>
    </citation>
    <scope>NUCLEOTIDE SEQUENCE [LARGE SCALE GENOMIC DNA]</scope>
    <source>
        <strain evidence="2 3">M8UP14</strain>
    </source>
</reference>
<dbReference type="GO" id="GO:0032049">
    <property type="term" value="P:cardiolipin biosynthetic process"/>
    <property type="evidence" value="ECO:0007669"/>
    <property type="project" value="UniProtKB-ARBA"/>
</dbReference>
<dbReference type="Gene3D" id="3.30.870.10">
    <property type="entry name" value="Endonuclease Chain A"/>
    <property type="match status" value="2"/>
</dbReference>
<evidence type="ECO:0000259" key="1">
    <source>
        <dbReference type="PROSITE" id="PS50035"/>
    </source>
</evidence>
<comment type="caution">
    <text evidence="2">The sequence shown here is derived from an EMBL/GenBank/DDBJ whole genome shotgun (WGS) entry which is preliminary data.</text>
</comment>
<dbReference type="AlphaFoldDB" id="A0A7W8E5T3"/>
<dbReference type="InterPro" id="IPR025202">
    <property type="entry name" value="PLD-like_dom"/>
</dbReference>
<feature type="domain" description="PLD phosphodiesterase" evidence="1">
    <location>
        <begin position="362"/>
        <end position="389"/>
    </location>
</feature>
<accession>A0A7W8E5T3</accession>
<dbReference type="InterPro" id="IPR001736">
    <property type="entry name" value="PLipase_D/transphosphatidylase"/>
</dbReference>
<dbReference type="EC" id="2.7.8.-" evidence="2"/>
<evidence type="ECO:0000313" key="3">
    <source>
        <dbReference type="Proteomes" id="UP000540989"/>
    </source>
</evidence>
<feature type="domain" description="PLD phosphodiesterase" evidence="1">
    <location>
        <begin position="184"/>
        <end position="211"/>
    </location>
</feature>
<dbReference type="PANTHER" id="PTHR21248:SF22">
    <property type="entry name" value="PHOSPHOLIPASE D"/>
    <property type="match status" value="1"/>
</dbReference>
<dbReference type="Proteomes" id="UP000540989">
    <property type="component" value="Unassembled WGS sequence"/>
</dbReference>
<dbReference type="RefSeq" id="WP_184221972.1">
    <property type="nucleotide sequence ID" value="NZ_JACHIP010000008.1"/>
</dbReference>
<keyword evidence="2" id="KW-0808">Transferase</keyword>
<protein>
    <submittedName>
        <fullName evidence="2">Cardiolipin synthase</fullName>
        <ecNumber evidence="2">2.7.8.-</ecNumber>
    </submittedName>
</protein>
<dbReference type="GO" id="GO:0008808">
    <property type="term" value="F:cardiolipin synthase activity"/>
    <property type="evidence" value="ECO:0007669"/>
    <property type="project" value="TreeGrafter"/>
</dbReference>
<dbReference type="CDD" id="cd09110">
    <property type="entry name" value="PLDc_CLS_1"/>
    <property type="match status" value="1"/>
</dbReference>
<dbReference type="Pfam" id="PF13091">
    <property type="entry name" value="PLDc_2"/>
    <property type="match status" value="2"/>
</dbReference>
<keyword evidence="3" id="KW-1185">Reference proteome</keyword>
<name>A0A7W8E5T3_9BACT</name>
<sequence>MNEARELDAVYSAGMGEKRQADSTSGIVRGLAVIGAGAVALYGAKVLLNLFGPQPRFAINEDLGAPLDSEEFIQFLSLVTDGTRRRSRLKRLKNGAEFYPEYIAAISKAKHSINLEFYEFLEGWVSAEVVAALTERAQAGVEVRVIVDAVGSLDTSDRYFDELRRAGGQMYWYHPLRWDTWQELNQRTHRKLLIIDGETGFMGGAGVADQWIEATKREPAWRDTVFCVEGEAVAGMISAFSENWLEASGEILSGPKQFGFKAMPEGSESFVVSSTPRGGGTQARILFQALIKSARKTIRITTPYFLPDKSAREALIEAVEKRGVSVQILTAGPHIDHKFIRTLSRRSSRHLLTAGAEIFEYQPAMIHAKLLTVDGMWCVIGSTNFDHRSFALNDEVNMAVLDRELAATIEGDFAEDLKVSEPLTLAMMRDRTPLGKLEDLLGEALESQS</sequence>
<gene>
    <name evidence="2" type="ORF">HDF16_004706</name>
</gene>
<dbReference type="GO" id="GO:0016020">
    <property type="term" value="C:membrane"/>
    <property type="evidence" value="ECO:0007669"/>
    <property type="project" value="TreeGrafter"/>
</dbReference>
<dbReference type="PANTHER" id="PTHR21248">
    <property type="entry name" value="CARDIOLIPIN SYNTHASE"/>
    <property type="match status" value="1"/>
</dbReference>
<evidence type="ECO:0000313" key="2">
    <source>
        <dbReference type="EMBL" id="MBB5059972.1"/>
    </source>
</evidence>
<proteinExistence type="predicted"/>
<dbReference type="PROSITE" id="PS50035">
    <property type="entry name" value="PLD"/>
    <property type="match status" value="2"/>
</dbReference>